<feature type="site" description="Transition state stabilizer" evidence="7">
    <location>
        <position position="237"/>
    </location>
</feature>
<feature type="binding site" evidence="7">
    <location>
        <position position="88"/>
    </location>
    <ligand>
        <name>substrate</name>
    </ligand>
</feature>
<keyword evidence="2 7" id="KW-0808">Transferase</keyword>
<comment type="catalytic activity">
    <reaction evidence="7">
        <text>acetate + ATP = acetyl phosphate + ADP</text>
        <dbReference type="Rhea" id="RHEA:11352"/>
        <dbReference type="ChEBI" id="CHEBI:22191"/>
        <dbReference type="ChEBI" id="CHEBI:30089"/>
        <dbReference type="ChEBI" id="CHEBI:30616"/>
        <dbReference type="ChEBI" id="CHEBI:456216"/>
        <dbReference type="EC" id="2.7.2.1"/>
    </reaction>
</comment>
<dbReference type="PIRSF" id="PIRSF000722">
    <property type="entry name" value="Acetate_prop_kin"/>
    <property type="match status" value="1"/>
</dbReference>
<feature type="active site" description="Proton donor/acceptor" evidence="7">
    <location>
        <position position="144"/>
    </location>
</feature>
<name>A0A2K8NSA4_9MOLU</name>
<keyword evidence="3 7" id="KW-0479">Metal-binding</keyword>
<dbReference type="EC" id="2.7.2.1" evidence="7"/>
<dbReference type="RefSeq" id="WP_025734845.1">
    <property type="nucleotide sequence ID" value="NZ_CP024963.1"/>
</dbReference>
<dbReference type="GO" id="GO:0006083">
    <property type="term" value="P:acetate metabolic process"/>
    <property type="evidence" value="ECO:0007669"/>
    <property type="project" value="TreeGrafter"/>
</dbReference>
<accession>A0A2K8NSA4</accession>
<evidence type="ECO:0000256" key="1">
    <source>
        <dbReference type="ARBA" id="ARBA00008748"/>
    </source>
</evidence>
<dbReference type="CDD" id="cd24010">
    <property type="entry name" value="ASKHA_NBD_AcK_PK"/>
    <property type="match status" value="1"/>
</dbReference>
<dbReference type="GO" id="GO:0008776">
    <property type="term" value="F:acetate kinase activity"/>
    <property type="evidence" value="ECO:0007669"/>
    <property type="project" value="UniProtKB-UniRule"/>
</dbReference>
<comment type="pathway">
    <text evidence="7">Metabolic intermediate biosynthesis; acetyl-CoA biosynthesis; acetyl-CoA from acetate: step 1/2.</text>
</comment>
<dbReference type="EMBL" id="CP024963">
    <property type="protein sequence ID" value="ATZ16732.1"/>
    <property type="molecule type" value="Genomic_DNA"/>
</dbReference>
<dbReference type="NCBIfam" id="TIGR00016">
    <property type="entry name" value="ackA"/>
    <property type="match status" value="1"/>
</dbReference>
<feature type="binding site" evidence="7">
    <location>
        <begin position="327"/>
        <end position="331"/>
    </location>
    <ligand>
        <name>ATP</name>
        <dbReference type="ChEBI" id="CHEBI:30616"/>
    </ligand>
</feature>
<dbReference type="GO" id="GO:0006085">
    <property type="term" value="P:acetyl-CoA biosynthetic process"/>
    <property type="evidence" value="ECO:0007669"/>
    <property type="project" value="UniProtKB-UniRule"/>
</dbReference>
<dbReference type="PRINTS" id="PR00471">
    <property type="entry name" value="ACETATEKNASE"/>
</dbReference>
<dbReference type="PANTHER" id="PTHR21060">
    <property type="entry name" value="ACETATE KINASE"/>
    <property type="match status" value="1"/>
</dbReference>
<feature type="site" description="Transition state stabilizer" evidence="7">
    <location>
        <position position="176"/>
    </location>
</feature>
<dbReference type="OrthoDB" id="9802453at2"/>
<evidence type="ECO:0000256" key="4">
    <source>
        <dbReference type="ARBA" id="ARBA00022741"/>
    </source>
</evidence>
<keyword evidence="10" id="KW-1185">Reference proteome</keyword>
<feature type="binding site" evidence="7">
    <location>
        <begin position="204"/>
        <end position="208"/>
    </location>
    <ligand>
        <name>ATP</name>
        <dbReference type="ChEBI" id="CHEBI:30616"/>
    </ligand>
</feature>
<dbReference type="GO" id="GO:0005524">
    <property type="term" value="F:ATP binding"/>
    <property type="evidence" value="ECO:0007669"/>
    <property type="project" value="UniProtKB-KW"/>
</dbReference>
<keyword evidence="7" id="KW-0460">Magnesium</keyword>
<dbReference type="InterPro" id="IPR004372">
    <property type="entry name" value="Ac/propionate_kinase"/>
</dbReference>
<sequence length="394" mass="44098">MILVVNPGSSSIKFQLFETQNTTPISILEGLAERIGIDGNLVMKFQGQKYEWKINMPDHLAAVGEINNRMLELQVIKNKADITGIGFRTVHGGDKFIQPTIINEEVKKVIEANFKLAPLHNPPGLVAINAFEKEFKIPMVAVFDTSFHQTLAPLNYLYPVPYNWYTDHKVRKYGFHGISYEYITTHMSQVLKIDQNKLNLIICHLGNGASMAAIKNGKSLDTSMGFTPLAGLMMGTRSGDIDPSIVQYMVKETGMDVFQITDALNKQSGLFGMSGLSDMRDVTDAVRAGNEQVTLTWKKYCQVVDRYLVDYANQLEGKIDAIVFTAGVGENSKSTRAEIIANAKLLELELDENANHAKYTDYNLISTPKSKYPIYCVRTNEELMICNHTLKLIK</sequence>
<dbReference type="PROSITE" id="PS01075">
    <property type="entry name" value="ACETATE_KINASE_1"/>
    <property type="match status" value="1"/>
</dbReference>
<dbReference type="PROSITE" id="PS01076">
    <property type="entry name" value="ACETATE_KINASE_2"/>
    <property type="match status" value="1"/>
</dbReference>
<comment type="cofactor">
    <cofactor evidence="7">
        <name>Mg(2+)</name>
        <dbReference type="ChEBI" id="CHEBI:18420"/>
    </cofactor>
    <cofactor evidence="7">
        <name>Mn(2+)</name>
        <dbReference type="ChEBI" id="CHEBI:29035"/>
    </cofactor>
    <text evidence="7">Mg(2+). Can also accept Mn(2+).</text>
</comment>
<dbReference type="SUPFAM" id="SSF53067">
    <property type="entry name" value="Actin-like ATPase domain"/>
    <property type="match status" value="2"/>
</dbReference>
<proteinExistence type="inferred from homology"/>
<evidence type="ECO:0000256" key="2">
    <source>
        <dbReference type="ARBA" id="ARBA00022679"/>
    </source>
</evidence>
<gene>
    <name evidence="7 9" type="primary">ackA</name>
    <name evidence="9" type="ORF">ELUMI_v1c00030</name>
</gene>
<dbReference type="GO" id="GO:0000287">
    <property type="term" value="F:magnesium ion binding"/>
    <property type="evidence" value="ECO:0007669"/>
    <property type="project" value="UniProtKB-UniRule"/>
</dbReference>
<comment type="function">
    <text evidence="7">Catalyzes the formation of acetyl phosphate from acetate and ATP. Can also catalyze the reverse reaction.</text>
</comment>
<dbReference type="PANTHER" id="PTHR21060:SF15">
    <property type="entry name" value="ACETATE KINASE-RELATED"/>
    <property type="match status" value="1"/>
</dbReference>
<keyword evidence="4 7" id="KW-0547">Nucleotide-binding</keyword>
<feature type="binding site" evidence="7">
    <location>
        <position position="13"/>
    </location>
    <ligand>
        <name>ATP</name>
        <dbReference type="ChEBI" id="CHEBI:30616"/>
    </ligand>
</feature>
<feature type="binding site" evidence="7">
    <location>
        <position position="381"/>
    </location>
    <ligand>
        <name>Mg(2+)</name>
        <dbReference type="ChEBI" id="CHEBI:18420"/>
    </ligand>
</feature>
<keyword evidence="7" id="KW-0963">Cytoplasm</keyword>
<evidence type="ECO:0000313" key="10">
    <source>
        <dbReference type="Proteomes" id="UP000232063"/>
    </source>
</evidence>
<evidence type="ECO:0000256" key="3">
    <source>
        <dbReference type="ARBA" id="ARBA00022723"/>
    </source>
</evidence>
<reference evidence="9 10" key="1">
    <citation type="submission" date="2017-11" db="EMBL/GenBank/DDBJ databases">
        <title>Genome sequence of Entomoplasma luminosum PIMN-1 (ATCC 49195).</title>
        <authorList>
            <person name="Lo W.-S."/>
            <person name="Gasparich G.E."/>
            <person name="Kuo C.-H."/>
        </authorList>
    </citation>
    <scope>NUCLEOTIDE SEQUENCE [LARGE SCALE GENOMIC DNA]</scope>
    <source>
        <strain evidence="9 10">PIMN-1</strain>
    </source>
</reference>
<feature type="binding site" evidence="7">
    <location>
        <begin position="278"/>
        <end position="280"/>
    </location>
    <ligand>
        <name>ATP</name>
        <dbReference type="ChEBI" id="CHEBI:30616"/>
    </ligand>
</feature>
<dbReference type="InterPro" id="IPR000890">
    <property type="entry name" value="Aliphatic_acid_kin_short-chain"/>
</dbReference>
<evidence type="ECO:0000256" key="5">
    <source>
        <dbReference type="ARBA" id="ARBA00022777"/>
    </source>
</evidence>
<dbReference type="AlphaFoldDB" id="A0A2K8NSA4"/>
<keyword evidence="5 7" id="KW-0418">Kinase</keyword>
<evidence type="ECO:0000256" key="6">
    <source>
        <dbReference type="ARBA" id="ARBA00022840"/>
    </source>
</evidence>
<dbReference type="HAMAP" id="MF_00020">
    <property type="entry name" value="Acetate_kinase"/>
    <property type="match status" value="1"/>
</dbReference>
<feature type="binding site" evidence="7">
    <location>
        <position position="6"/>
    </location>
    <ligand>
        <name>Mg(2+)</name>
        <dbReference type="ChEBI" id="CHEBI:18420"/>
    </ligand>
</feature>
<comment type="subcellular location">
    <subcellularLocation>
        <location evidence="7">Cytoplasm</location>
    </subcellularLocation>
</comment>
<dbReference type="Pfam" id="PF00871">
    <property type="entry name" value="Acetate_kinase"/>
    <property type="match status" value="1"/>
</dbReference>
<dbReference type="Proteomes" id="UP000232063">
    <property type="component" value="Chromosome"/>
</dbReference>
<comment type="subunit">
    <text evidence="7">Homodimer.</text>
</comment>
<organism evidence="9 10">
    <name type="scientific">Williamsoniiplasma luminosum</name>
    <dbReference type="NCBI Taxonomy" id="214888"/>
    <lineage>
        <taxon>Bacteria</taxon>
        <taxon>Bacillati</taxon>
        <taxon>Mycoplasmatota</taxon>
        <taxon>Mollicutes</taxon>
        <taxon>Entomoplasmatales</taxon>
        <taxon>Williamsoniiplasma</taxon>
    </lineage>
</organism>
<dbReference type="Gene3D" id="3.30.420.40">
    <property type="match status" value="2"/>
</dbReference>
<keyword evidence="6 7" id="KW-0067">ATP-binding</keyword>
<evidence type="ECO:0000256" key="8">
    <source>
        <dbReference type="RuleBase" id="RU003835"/>
    </source>
</evidence>
<dbReference type="GO" id="GO:0005737">
    <property type="term" value="C:cytoplasm"/>
    <property type="evidence" value="ECO:0007669"/>
    <property type="project" value="UniProtKB-SubCell"/>
</dbReference>
<comment type="similarity">
    <text evidence="1 7 8">Belongs to the acetokinase family.</text>
</comment>
<evidence type="ECO:0000256" key="7">
    <source>
        <dbReference type="HAMAP-Rule" id="MF_00020"/>
    </source>
</evidence>
<dbReference type="InterPro" id="IPR043129">
    <property type="entry name" value="ATPase_NBD"/>
</dbReference>
<dbReference type="KEGG" id="elj:ELUMI_v1c00030"/>
<dbReference type="InterPro" id="IPR023865">
    <property type="entry name" value="Aliphatic_acid_kinase_CS"/>
</dbReference>
<protein>
    <recommendedName>
        <fullName evidence="7">Acetate kinase</fullName>
        <ecNumber evidence="7">2.7.2.1</ecNumber>
    </recommendedName>
    <alternativeName>
        <fullName evidence="7">Acetokinase</fullName>
    </alternativeName>
</protein>
<dbReference type="UniPathway" id="UPA00340">
    <property type="reaction ID" value="UER00458"/>
</dbReference>
<evidence type="ECO:0000313" key="9">
    <source>
        <dbReference type="EMBL" id="ATZ16732.1"/>
    </source>
</evidence>